<evidence type="ECO:0000313" key="7">
    <source>
        <dbReference type="Proteomes" id="UP000472267"/>
    </source>
</evidence>
<evidence type="ECO:0000256" key="3">
    <source>
        <dbReference type="PROSITE-ProRule" id="PRU00983"/>
    </source>
</evidence>
<dbReference type="Pfam" id="PF06920">
    <property type="entry name" value="DHR-2_Lobe_A"/>
    <property type="match status" value="1"/>
</dbReference>
<reference evidence="6" key="2">
    <citation type="submission" date="2025-08" db="UniProtKB">
        <authorList>
            <consortium name="Ensembl"/>
        </authorList>
    </citation>
    <scope>IDENTIFICATION</scope>
</reference>
<accession>A0A672GUJ8</accession>
<sequence>MKRNNITNHYGHFAIYYVVLGRFFFSSEITVEPLDLEEFLMTQLRSEDSALMQELGDFPDDDLKVEQVEKECRTIRHSVPEDGVELDPHVSGCVESYTQPWLVNILPCACSCSSSIYSTDLFLFALPHPHRRPHPLFLPQVKSPTLAGLSDDSSRTLTSSDFDLRGLTPDQRVEGLTAFSSHEELDRFNQEARQGNRHPELFALYPPLDEEDAVEIRPIPDCPKEHTGERILVRCQAIKFEIDIEPIFATMALYDLKEKKKISENFYCDLNSEQFKNFLKPHTPHMDHSTLARSAIFSITYPSPDIFLVMKIDKVLQQGEISDCADPYVNLRESDSAKNKDKLDKLRAQAEAFCHRLGRYRMPFAWAAINVMEVISTAALDVTDSDSLKGGEGDRLSDEDLLKYLADIKKTPQRRIKTIPGCIKLDMSPVHDTPMGCLSTELIPLIPVAEKNIRPIKEVLEFPSNEVYVPHNIYRNLIYVYPQRLNFVNRLTSARNITIKIQFMSGEDPSCSLPVIFGKSSGPEFLHEVCTPVTYHNKSPDFYEEVKLVLPARLTDRHHLLFTFYHISCQQKQNQSASCETLIGYSWLPILNSDRLQTGQFCLPIVLERLPLNYSLHTPEVQVPPVKWMESHKGLFNLEVQAVSSVHTQDNHLQRFFTLCHALEGGATFPVRVREEKIPENKLEHELKLSIISLSSSSLEPLVLFLYRVLDKLFTLIMQPMVIAGQTANLAQIAFESVVSIVNSLHSSQELVRDQQGRNSLLATYLYWVFRLPDPPRDVQTTAATVGNMLLQSRVRSSSNPDIPAPSTSAEDAEVRNILAAKVLVSLSQCHTEYCWIHTILYSVNSSSSYSEHFNNSRAELLKSYIQKLPNLLLFFFFFFFLQQFHEELALQMVVSTGVCRENAYKYAWFFFELLVKSMAQHVSQLDKHNVPRRSRFSDRFKDDITTIVSVVTAEIGTILVKQQKELEQAEKVNISLAFFLYDLMSLMDRGFVFQLVKNYCNQMSAKGVAMPTLISMRLEFLRILCSHEHYLNLSLFFSSPASAPASPCPSISSQSSGSCSFQEQQRILALFELSPEFKQQHYLTGLLLTELSAALDMESEGYDIFSPNRELFLNLLCSHDLDHRCIKTDVRAKVAALYLPLVGIIIDSTNYLDFTVSDTRCGKNKTGGPEDDLENVPPINQSVAMAIAGNPFNTLGRNVYVSVSLLSCSQHGKSIATLPADTSRHLLVCFLWVMKNADRSLIQRWTVDMPPSQLNKLLELLTICVSCFEYRVSFKSQQAKLQLEEALLRGMGARGEMMKRLPLRLVSSPSFKILSRENLRWRKDLTQWRQTNDRQDKTKAELDQEALISGNLATETNLIVLDLLETIVQAVPMADCKDSVVGGVLKVLLHSLTCNQSTTFLTHTFSTLRALVVKFGDLLFEEEAEQCADLCQKVLQYCSSPVDDNRSQACATLYLIMRYSYSNNFSRVKMQVTMSLASLVGKSSDFQEEYLRRSLRTILAYAEEDTEMQSTQLPSQVDELLRNLNSILSDTVKMREFQEDPEMLMDLMYRIAKGYQTSPDLRLTWLQNMAEKHNDRKCYTESAMCLVHAAALVAEYLSMLEDHKYLPIGSVTFQNISSNVLEESAVSDDILSPDEDGVCSGRYFTENGLVGLLEQAAELFSNGGLYEAVNEVYKIIIPILEARRDFRKLASTHDKLQRAFDNIIQRGPKRMFGTYFRVGFYGAKFGDLDEREFIYKEPGITHLPEISHRLENFYCQCFGEDTLVMIKDSTPVDRRQLNPNKAYIQVTFVEPYFDDYEMKDRLTNFEKNFNLRRFMYTTPFTKSGRPRGELNEQFKRKTILTTMHAFPYVKTRINVIQKEEFDLTPIEVAIEDMQKKTRELAVATHREQPDAKMLQMLLQGSVGATVNQGPLEVAQVFLNEIPADPKLFRHHNKLRLCFKEFIMRCGEAVEKNKHLITSDQKEYQQELKKNYNRLRESLRPMLERKIPELYKPIIRPRDSFKRLSFRRAQEENS</sequence>
<dbReference type="GO" id="GO:0005085">
    <property type="term" value="F:guanyl-nucleotide exchange factor activity"/>
    <property type="evidence" value="ECO:0007669"/>
    <property type="project" value="UniProtKB-KW"/>
</dbReference>
<dbReference type="InterPro" id="IPR037808">
    <property type="entry name" value="C2_Dock-C"/>
</dbReference>
<organism evidence="6 7">
    <name type="scientific">Salarias fasciatus</name>
    <name type="common">Jewelled blenny</name>
    <name type="synonym">Blennius fasciatus</name>
    <dbReference type="NCBI Taxonomy" id="181472"/>
    <lineage>
        <taxon>Eukaryota</taxon>
        <taxon>Metazoa</taxon>
        <taxon>Chordata</taxon>
        <taxon>Craniata</taxon>
        <taxon>Vertebrata</taxon>
        <taxon>Euteleostomi</taxon>
        <taxon>Actinopterygii</taxon>
        <taxon>Neopterygii</taxon>
        <taxon>Teleostei</taxon>
        <taxon>Neoteleostei</taxon>
        <taxon>Acanthomorphata</taxon>
        <taxon>Ovalentaria</taxon>
        <taxon>Blenniimorphae</taxon>
        <taxon>Blenniiformes</taxon>
        <taxon>Blennioidei</taxon>
        <taxon>Blenniidae</taxon>
        <taxon>Salariinae</taxon>
        <taxon>Salarias</taxon>
    </lineage>
</organism>
<dbReference type="PANTHER" id="PTHR23317">
    <property type="entry name" value="DEDICATOR OF CYTOKINESIS DOCK"/>
    <property type="match status" value="1"/>
</dbReference>
<protein>
    <submittedName>
        <fullName evidence="6">Dedicator of cytokinesis 8</fullName>
    </submittedName>
</protein>
<dbReference type="Pfam" id="PF20422">
    <property type="entry name" value="DHR-2_Lobe_B"/>
    <property type="match status" value="1"/>
</dbReference>
<dbReference type="PANTHER" id="PTHR23317:SF74">
    <property type="entry name" value="DEDICATOR OF CYTOKINESIS PROTEIN 8"/>
    <property type="match status" value="1"/>
</dbReference>
<dbReference type="Pfam" id="PF20421">
    <property type="entry name" value="DHR-2_Lobe_C"/>
    <property type="match status" value="1"/>
</dbReference>
<dbReference type="Gene3D" id="1.20.58.740">
    <property type="match status" value="1"/>
</dbReference>
<dbReference type="Pfam" id="PF11878">
    <property type="entry name" value="DOCK_C-D_N"/>
    <property type="match status" value="1"/>
</dbReference>
<dbReference type="InterPro" id="IPR016024">
    <property type="entry name" value="ARM-type_fold"/>
</dbReference>
<dbReference type="Proteomes" id="UP000472267">
    <property type="component" value="Chromosome 12"/>
</dbReference>
<evidence type="ECO:0000256" key="1">
    <source>
        <dbReference type="ARBA" id="ARBA00022553"/>
    </source>
</evidence>
<dbReference type="GO" id="GO:1903905">
    <property type="term" value="P:positive regulation of establishment of T cell polarity"/>
    <property type="evidence" value="ECO:0007669"/>
    <property type="project" value="TreeGrafter"/>
</dbReference>
<reference evidence="6" key="1">
    <citation type="submission" date="2019-06" db="EMBL/GenBank/DDBJ databases">
        <authorList>
            <consortium name="Wellcome Sanger Institute Data Sharing"/>
        </authorList>
    </citation>
    <scope>NUCLEOTIDE SEQUENCE [LARGE SCALE GENOMIC DNA]</scope>
</reference>
<dbReference type="Ensembl" id="ENSSFAT00005023300.1">
    <property type="protein sequence ID" value="ENSSFAP00005022368.1"/>
    <property type="gene ID" value="ENSSFAG00005008932.1"/>
</dbReference>
<evidence type="ECO:0000259" key="4">
    <source>
        <dbReference type="PROSITE" id="PS51650"/>
    </source>
</evidence>
<evidence type="ECO:0000256" key="2">
    <source>
        <dbReference type="ARBA" id="ARBA00022658"/>
    </source>
</evidence>
<dbReference type="Gene3D" id="2.60.40.150">
    <property type="entry name" value="C2 domain"/>
    <property type="match status" value="1"/>
</dbReference>
<dbReference type="PROSITE" id="PS51651">
    <property type="entry name" value="DOCKER"/>
    <property type="match status" value="1"/>
</dbReference>
<keyword evidence="7" id="KW-1185">Reference proteome</keyword>
<dbReference type="OMA" id="MMERKIP"/>
<dbReference type="GO" id="GO:0031252">
    <property type="term" value="C:cell leading edge"/>
    <property type="evidence" value="ECO:0007669"/>
    <property type="project" value="TreeGrafter"/>
</dbReference>
<feature type="domain" description="C2 DOCK-type" evidence="4">
    <location>
        <begin position="475"/>
        <end position="643"/>
    </location>
</feature>
<keyword evidence="1" id="KW-0597">Phosphoprotein</keyword>
<name>A0A672GUJ8_SALFA</name>
<dbReference type="InterPro" id="IPR046769">
    <property type="entry name" value="DOCKER_Lobe_A"/>
</dbReference>
<dbReference type="Gene3D" id="1.25.40.410">
    <property type="match status" value="1"/>
</dbReference>
<dbReference type="InterPro" id="IPR043161">
    <property type="entry name" value="DOCK_C_lobe_A"/>
</dbReference>
<dbReference type="InterPro" id="IPR046773">
    <property type="entry name" value="DOCKER_Lobe_C"/>
</dbReference>
<dbReference type="InterPro" id="IPR021816">
    <property type="entry name" value="DOCK_C/D_N"/>
</dbReference>
<gene>
    <name evidence="6" type="primary">dock8</name>
</gene>
<dbReference type="Pfam" id="PF14429">
    <property type="entry name" value="DOCK-C2"/>
    <property type="match status" value="1"/>
</dbReference>
<dbReference type="InterPro" id="IPR026791">
    <property type="entry name" value="DOCK"/>
</dbReference>
<dbReference type="SUPFAM" id="SSF48371">
    <property type="entry name" value="ARM repeat"/>
    <property type="match status" value="1"/>
</dbReference>
<proteinExistence type="inferred from homology"/>
<reference evidence="6" key="3">
    <citation type="submission" date="2025-09" db="UniProtKB">
        <authorList>
            <consortium name="Ensembl"/>
        </authorList>
    </citation>
    <scope>IDENTIFICATION</scope>
</reference>
<dbReference type="CDD" id="cd08696">
    <property type="entry name" value="C2_Dock-C"/>
    <property type="match status" value="1"/>
</dbReference>
<feature type="domain" description="DOCKER" evidence="5">
    <location>
        <begin position="1554"/>
        <end position="1988"/>
    </location>
</feature>
<comment type="similarity">
    <text evidence="3">Belongs to the DOCK family.</text>
</comment>
<evidence type="ECO:0000313" key="6">
    <source>
        <dbReference type="Ensembl" id="ENSSFAP00005022368.1"/>
    </source>
</evidence>
<dbReference type="InterPro" id="IPR027357">
    <property type="entry name" value="DOCKER_dom"/>
</dbReference>
<dbReference type="GO" id="GO:2000406">
    <property type="term" value="P:positive regulation of T cell migration"/>
    <property type="evidence" value="ECO:0007669"/>
    <property type="project" value="TreeGrafter"/>
</dbReference>
<dbReference type="InterPro" id="IPR035892">
    <property type="entry name" value="C2_domain_sf"/>
</dbReference>
<evidence type="ECO:0000259" key="5">
    <source>
        <dbReference type="PROSITE" id="PS51651"/>
    </source>
</evidence>
<keyword evidence="2" id="KW-0344">Guanine-nucleotide releasing factor</keyword>
<dbReference type="InterPro" id="IPR027007">
    <property type="entry name" value="C2_DOCK-type_domain"/>
</dbReference>
<dbReference type="GO" id="GO:0007264">
    <property type="term" value="P:small GTPase-mediated signal transduction"/>
    <property type="evidence" value="ECO:0007669"/>
    <property type="project" value="InterPro"/>
</dbReference>
<dbReference type="InterPro" id="IPR043162">
    <property type="entry name" value="DOCK_C_lobe_C"/>
</dbReference>
<dbReference type="PROSITE" id="PS51650">
    <property type="entry name" value="C2_DOCK"/>
    <property type="match status" value="1"/>
</dbReference>
<dbReference type="InterPro" id="IPR046770">
    <property type="entry name" value="DOCKER_Lobe_B"/>
</dbReference>